<dbReference type="PANTHER" id="PTHR45642">
    <property type="entry name" value="GDSL ESTERASE/LIPASE EXL3"/>
    <property type="match status" value="1"/>
</dbReference>
<keyword evidence="4" id="KW-1185">Reference proteome</keyword>
<dbReference type="InterPro" id="IPR001087">
    <property type="entry name" value="GDSL"/>
</dbReference>
<dbReference type="InterPro" id="IPR036514">
    <property type="entry name" value="SGNH_hydro_sf"/>
</dbReference>
<dbReference type="EMBL" id="DUZY01000008">
    <property type="protein sequence ID" value="DAD48652.1"/>
    <property type="molecule type" value="Genomic_DNA"/>
</dbReference>
<dbReference type="Pfam" id="PF00657">
    <property type="entry name" value="Lipase_GDSL"/>
    <property type="match status" value="1"/>
</dbReference>
<evidence type="ECO:0000313" key="3">
    <source>
        <dbReference type="EMBL" id="DAD48652.1"/>
    </source>
</evidence>
<evidence type="ECO:0008006" key="5">
    <source>
        <dbReference type="Google" id="ProtNLM"/>
    </source>
</evidence>
<evidence type="ECO:0000256" key="1">
    <source>
        <dbReference type="ARBA" id="ARBA00008668"/>
    </source>
</evidence>
<sequence>MKWLTCVNAETLQHGSTKVLNIGAAAVGCLPVQQTVESILSMPGGHLLQRACNAEENQDSQAYNAKLQALVLRLQATLPGSRFAYIDIYNPLLDMISNPRKYGFVETRRGCCGMGLVEMGGMCNSATPVCPDASKFVFWDAVHPTQATYQILANIFTATVLPRLVS</sequence>
<dbReference type="Gene3D" id="3.40.50.1110">
    <property type="entry name" value="SGNH hydrolase"/>
    <property type="match status" value="1"/>
</dbReference>
<reference evidence="3 4" key="1">
    <citation type="journal article" date="2020" name="Mol. Biol. Evol.">
        <title>Distinct Expression and Methylation Patterns for Genes with Different Fates following a Single Whole-Genome Duplication in Flowering Plants.</title>
        <authorList>
            <person name="Shi T."/>
            <person name="Rahmani R.S."/>
            <person name="Gugger P.F."/>
            <person name="Wang M."/>
            <person name="Li H."/>
            <person name="Zhang Y."/>
            <person name="Li Z."/>
            <person name="Wang Q."/>
            <person name="Van de Peer Y."/>
            <person name="Marchal K."/>
            <person name="Chen J."/>
        </authorList>
    </citation>
    <scope>NUCLEOTIDE SEQUENCE [LARGE SCALE GENOMIC DNA]</scope>
    <source>
        <tissue evidence="3">Leaf</tissue>
    </source>
</reference>
<gene>
    <name evidence="3" type="ORF">HUJ06_018589</name>
</gene>
<dbReference type="InterPro" id="IPR050592">
    <property type="entry name" value="GDSL_lipolytic_enzyme"/>
</dbReference>
<evidence type="ECO:0000313" key="4">
    <source>
        <dbReference type="Proteomes" id="UP000607653"/>
    </source>
</evidence>
<dbReference type="GO" id="GO:0016788">
    <property type="term" value="F:hydrolase activity, acting on ester bonds"/>
    <property type="evidence" value="ECO:0007669"/>
    <property type="project" value="InterPro"/>
</dbReference>
<protein>
    <recommendedName>
        <fullName evidence="5">GDSL esterase/lipase At2g40250-like</fullName>
    </recommendedName>
</protein>
<dbReference type="SUPFAM" id="SSF52266">
    <property type="entry name" value="SGNH hydrolase"/>
    <property type="match status" value="1"/>
</dbReference>
<dbReference type="PANTHER" id="PTHR45642:SF139">
    <property type="entry name" value="SGNH HYDROLASE-TYPE ESTERASE DOMAIN-CONTAINING PROTEIN"/>
    <property type="match status" value="1"/>
</dbReference>
<keyword evidence="2" id="KW-0732">Signal</keyword>
<accession>A0A822ZTT1</accession>
<comment type="caution">
    <text evidence="3">The sequence shown here is derived from an EMBL/GenBank/DDBJ whole genome shotgun (WGS) entry which is preliminary data.</text>
</comment>
<evidence type="ECO:0000256" key="2">
    <source>
        <dbReference type="ARBA" id="ARBA00022729"/>
    </source>
</evidence>
<name>A0A822ZTT1_NELNU</name>
<comment type="similarity">
    <text evidence="1">Belongs to the 'GDSL' lipolytic enzyme family.</text>
</comment>
<organism evidence="3 4">
    <name type="scientific">Nelumbo nucifera</name>
    <name type="common">Sacred lotus</name>
    <dbReference type="NCBI Taxonomy" id="4432"/>
    <lineage>
        <taxon>Eukaryota</taxon>
        <taxon>Viridiplantae</taxon>
        <taxon>Streptophyta</taxon>
        <taxon>Embryophyta</taxon>
        <taxon>Tracheophyta</taxon>
        <taxon>Spermatophyta</taxon>
        <taxon>Magnoliopsida</taxon>
        <taxon>Proteales</taxon>
        <taxon>Nelumbonaceae</taxon>
        <taxon>Nelumbo</taxon>
    </lineage>
</organism>
<dbReference type="AlphaFoldDB" id="A0A822ZTT1"/>
<dbReference type="Proteomes" id="UP000607653">
    <property type="component" value="Unassembled WGS sequence"/>
</dbReference>
<proteinExistence type="inferred from homology"/>
<dbReference type="PROSITE" id="PS51257">
    <property type="entry name" value="PROKAR_LIPOPROTEIN"/>
    <property type="match status" value="1"/>
</dbReference>